<dbReference type="Proteomes" id="UP000314294">
    <property type="component" value="Unassembled WGS sequence"/>
</dbReference>
<gene>
    <name evidence="1" type="ORF">EYF80_024917</name>
</gene>
<dbReference type="AlphaFoldDB" id="A0A4Z2HGG8"/>
<reference evidence="1 2" key="1">
    <citation type="submission" date="2019-03" db="EMBL/GenBank/DDBJ databases">
        <title>First draft genome of Liparis tanakae, snailfish: a comprehensive survey of snailfish specific genes.</title>
        <authorList>
            <person name="Kim W."/>
            <person name="Song I."/>
            <person name="Jeong J.-H."/>
            <person name="Kim D."/>
            <person name="Kim S."/>
            <person name="Ryu S."/>
            <person name="Song J.Y."/>
            <person name="Lee S.K."/>
        </authorList>
    </citation>
    <scope>NUCLEOTIDE SEQUENCE [LARGE SCALE GENOMIC DNA]</scope>
    <source>
        <tissue evidence="1">Muscle</tissue>
    </source>
</reference>
<organism evidence="1 2">
    <name type="scientific">Liparis tanakae</name>
    <name type="common">Tanaka's snailfish</name>
    <dbReference type="NCBI Taxonomy" id="230148"/>
    <lineage>
        <taxon>Eukaryota</taxon>
        <taxon>Metazoa</taxon>
        <taxon>Chordata</taxon>
        <taxon>Craniata</taxon>
        <taxon>Vertebrata</taxon>
        <taxon>Euteleostomi</taxon>
        <taxon>Actinopterygii</taxon>
        <taxon>Neopterygii</taxon>
        <taxon>Teleostei</taxon>
        <taxon>Neoteleostei</taxon>
        <taxon>Acanthomorphata</taxon>
        <taxon>Eupercaria</taxon>
        <taxon>Perciformes</taxon>
        <taxon>Cottioidei</taxon>
        <taxon>Cottales</taxon>
        <taxon>Liparidae</taxon>
        <taxon>Liparis</taxon>
    </lineage>
</organism>
<name>A0A4Z2HGG8_9TELE</name>
<accession>A0A4Z2HGG8</accession>
<proteinExistence type="predicted"/>
<protein>
    <submittedName>
        <fullName evidence="1">Uncharacterized protein</fullName>
    </submittedName>
</protein>
<sequence length="123" mass="12820">MLLWPTVEIKYRLNIFTLLSSSASLPAGALVNSLKADVSRVACHVTLVKPVGAQALPVYPTGCTAPSQNTDEEAEWFICRAGGGEESVTPSGPGSVLDVDEGKGGVALHQSLSGPTSVPQRCR</sequence>
<comment type="caution">
    <text evidence="1">The sequence shown here is derived from an EMBL/GenBank/DDBJ whole genome shotgun (WGS) entry which is preliminary data.</text>
</comment>
<keyword evidence="2" id="KW-1185">Reference proteome</keyword>
<dbReference type="EMBL" id="SRLO01000245">
    <property type="protein sequence ID" value="TNN64826.1"/>
    <property type="molecule type" value="Genomic_DNA"/>
</dbReference>
<evidence type="ECO:0000313" key="2">
    <source>
        <dbReference type="Proteomes" id="UP000314294"/>
    </source>
</evidence>
<evidence type="ECO:0000313" key="1">
    <source>
        <dbReference type="EMBL" id="TNN64826.1"/>
    </source>
</evidence>